<dbReference type="OrthoDB" id="9983919at2759"/>
<reference evidence="2" key="1">
    <citation type="submission" date="2019-10" db="EMBL/GenBank/DDBJ databases">
        <title>Conservation and host-specific expression of non-tandemly repeated heterogenous ribosome RNA gene in arbuscular mycorrhizal fungi.</title>
        <authorList>
            <person name="Maeda T."/>
            <person name="Kobayashi Y."/>
            <person name="Nakagawa T."/>
            <person name="Ezawa T."/>
            <person name="Yamaguchi K."/>
            <person name="Bino T."/>
            <person name="Nishimoto Y."/>
            <person name="Shigenobu S."/>
            <person name="Kawaguchi M."/>
        </authorList>
    </citation>
    <scope>NUCLEOTIDE SEQUENCE</scope>
    <source>
        <strain evidence="2">HR1</strain>
    </source>
</reference>
<evidence type="ECO:0000256" key="1">
    <source>
        <dbReference type="SAM" id="Phobius"/>
    </source>
</evidence>
<accession>A0A8H3MDK1</accession>
<dbReference type="AlphaFoldDB" id="A0A8H3MDK1"/>
<protein>
    <submittedName>
        <fullName evidence="2">Hemerythrin domain-containing protein</fullName>
    </submittedName>
</protein>
<evidence type="ECO:0000313" key="2">
    <source>
        <dbReference type="EMBL" id="GET02761.1"/>
    </source>
</evidence>
<dbReference type="PANTHER" id="PTHR35585">
    <property type="entry name" value="HHE DOMAIN PROTEIN (AFU_ORTHOLOGUE AFUA_4G00730)"/>
    <property type="match status" value="1"/>
</dbReference>
<name>A0A8H3MDK1_9GLOM</name>
<keyword evidence="1" id="KW-1133">Transmembrane helix</keyword>
<gene>
    <name evidence="2" type="ORF">RCL2_002912800</name>
</gene>
<evidence type="ECO:0000313" key="3">
    <source>
        <dbReference type="Proteomes" id="UP000615446"/>
    </source>
</evidence>
<feature type="transmembrane region" description="Helical" evidence="1">
    <location>
        <begin position="28"/>
        <end position="52"/>
    </location>
</feature>
<dbReference type="EMBL" id="BLAL01000315">
    <property type="protein sequence ID" value="GET02761.1"/>
    <property type="molecule type" value="Genomic_DNA"/>
</dbReference>
<comment type="caution">
    <text evidence="2">The sequence shown here is derived from an EMBL/GenBank/DDBJ whole genome shotgun (WGS) entry which is preliminary data.</text>
</comment>
<keyword evidence="1" id="KW-0812">Transmembrane</keyword>
<dbReference type="Proteomes" id="UP000615446">
    <property type="component" value="Unassembled WGS sequence"/>
</dbReference>
<sequence length="230" mass="26875">MTLMTGLSNLKYNYKKYVSHTRNTRYNISLFSIGYLTCITLLVIDVIIQIFFERENYLKKKRKVLLFYKDVLRFYVAGAVSAKSKNLTIRDHRVIKDLWGRYQKEANENERQKIANTIIYEFAVHTATEDIVLYPISDHGYDDLLAKAIKEYEKHAAQEESDHFPKLKEAIGDDKQLLKLSEEFERIRSKVPNYSSLTIHGKHSTDAATAPLDKIFDSPRNYVETIRDKI</sequence>
<organism evidence="2 3">
    <name type="scientific">Rhizophagus clarus</name>
    <dbReference type="NCBI Taxonomy" id="94130"/>
    <lineage>
        <taxon>Eukaryota</taxon>
        <taxon>Fungi</taxon>
        <taxon>Fungi incertae sedis</taxon>
        <taxon>Mucoromycota</taxon>
        <taxon>Glomeromycotina</taxon>
        <taxon>Glomeromycetes</taxon>
        <taxon>Glomerales</taxon>
        <taxon>Glomeraceae</taxon>
        <taxon>Rhizophagus</taxon>
    </lineage>
</organism>
<proteinExistence type="predicted"/>
<dbReference type="PANTHER" id="PTHR35585:SF1">
    <property type="entry name" value="HHE DOMAIN PROTEIN (AFU_ORTHOLOGUE AFUA_4G00730)"/>
    <property type="match status" value="1"/>
</dbReference>
<keyword evidence="1" id="KW-0472">Membrane</keyword>